<sequence length="191" mass="21827">MCNLAETDGIDCKIHGNQQKEMKVENDEIGDNREKEKVYFAWLEGFEYDHKGGETDFDSSEGPELNDDEIVSASKLEKSCQNVLLKEVSTECDTLVQKLAPGEKKPTQETRSEINIKKSTEKNYKETMNNIKNKGKVEEPTKETFDRIYEAGYKVKKNKDKEVKVGTGLSMTYPKFARMDYADGIKDLEEC</sequence>
<feature type="region of interest" description="Disordered" evidence="1">
    <location>
        <begin position="102"/>
        <end position="121"/>
    </location>
</feature>
<keyword evidence="3" id="KW-1185">Reference proteome</keyword>
<evidence type="ECO:0000313" key="2">
    <source>
        <dbReference type="EMBL" id="KAF0498502.1"/>
    </source>
</evidence>
<dbReference type="EMBL" id="WTPW01000570">
    <property type="protein sequence ID" value="KAF0498502.1"/>
    <property type="molecule type" value="Genomic_DNA"/>
</dbReference>
<gene>
    <name evidence="2" type="ORF">F8M41_020542</name>
</gene>
<proteinExistence type="predicted"/>
<protein>
    <submittedName>
        <fullName evidence="2">Uncharacterized protein</fullName>
    </submittedName>
</protein>
<name>A0A8H4AI92_GIGMA</name>
<accession>A0A8H4AI92</accession>
<dbReference type="OrthoDB" id="10559117at2759"/>
<organism evidence="2 3">
    <name type="scientific">Gigaspora margarita</name>
    <dbReference type="NCBI Taxonomy" id="4874"/>
    <lineage>
        <taxon>Eukaryota</taxon>
        <taxon>Fungi</taxon>
        <taxon>Fungi incertae sedis</taxon>
        <taxon>Mucoromycota</taxon>
        <taxon>Glomeromycotina</taxon>
        <taxon>Glomeromycetes</taxon>
        <taxon>Diversisporales</taxon>
        <taxon>Gigasporaceae</taxon>
        <taxon>Gigaspora</taxon>
    </lineage>
</organism>
<dbReference type="AlphaFoldDB" id="A0A8H4AI92"/>
<dbReference type="Proteomes" id="UP000439903">
    <property type="component" value="Unassembled WGS sequence"/>
</dbReference>
<comment type="caution">
    <text evidence="2">The sequence shown here is derived from an EMBL/GenBank/DDBJ whole genome shotgun (WGS) entry which is preliminary data.</text>
</comment>
<evidence type="ECO:0000313" key="3">
    <source>
        <dbReference type="Proteomes" id="UP000439903"/>
    </source>
</evidence>
<reference evidence="2 3" key="1">
    <citation type="journal article" date="2019" name="Environ. Microbiol.">
        <title>At the nexus of three kingdoms: the genome of the mycorrhizal fungus Gigaspora margarita provides insights into plant, endobacterial and fungal interactions.</title>
        <authorList>
            <person name="Venice F."/>
            <person name="Ghignone S."/>
            <person name="Salvioli di Fossalunga A."/>
            <person name="Amselem J."/>
            <person name="Novero M."/>
            <person name="Xianan X."/>
            <person name="Sedzielewska Toro K."/>
            <person name="Morin E."/>
            <person name="Lipzen A."/>
            <person name="Grigoriev I.V."/>
            <person name="Henrissat B."/>
            <person name="Martin F.M."/>
            <person name="Bonfante P."/>
        </authorList>
    </citation>
    <scope>NUCLEOTIDE SEQUENCE [LARGE SCALE GENOMIC DNA]</scope>
    <source>
        <strain evidence="2 3">BEG34</strain>
    </source>
</reference>
<evidence type="ECO:0000256" key="1">
    <source>
        <dbReference type="SAM" id="MobiDB-lite"/>
    </source>
</evidence>